<feature type="compositionally biased region" description="Basic and acidic residues" evidence="1">
    <location>
        <begin position="130"/>
        <end position="146"/>
    </location>
</feature>
<name>A0A6J2WXA6_CHACN</name>
<dbReference type="PANTHER" id="PTHR15294:SF3">
    <property type="entry name" value="SUMO-SPECIFIC ISOPEPTIDASE USPL1"/>
    <property type="match status" value="1"/>
</dbReference>
<feature type="region of interest" description="Disordered" evidence="1">
    <location>
        <begin position="160"/>
        <end position="229"/>
    </location>
</feature>
<evidence type="ECO:0000259" key="2">
    <source>
        <dbReference type="PROSITE" id="PS50235"/>
    </source>
</evidence>
<keyword evidence="3" id="KW-1185">Reference proteome</keyword>
<sequence>MVMLTEWQRAAAESRILSDTPMSGEGTGIGVRTPTQAGYLGKSLDTSALNENCPWCAARGQTYPLHSYAISFRESITLCSNSQCIFPLVSRPLDEIRASLSLGRDVEQHKKRKALDLFETEDVTPSTKRCRGDVEHPSEASRKPRGADLIGRGALVDLRLDDESAKRHGTSPERGPSVNGAQKTVPGESFGNGEASQLSAEAEEERSASVGAETAVEPPAAEETGQLPDDLAPVPSELFWKNDNSLCWLDAMLVALVQCHSIKEVPPQTQRDSTTSDDLPVWNLCSRYDRIRMGVRAKEQVCGDGVVRVPSEVLRDAERELLELRASVFRLLQPKLRCSLGEEETPVFALPLFLRMDNWAQDLFQHSVEWQFQCTSCGHSLNSSCEMTITTFTQIVSNWHPLNAVHRTQCSICHRKNQRRKMVLKRVSRVLGLHFVEGLPRRDVSTYSFNFREKHYVVKMIIQYNQQRKHFITWVQQPDGSWLEFDDLKHPHCITHKKLTIPASQMHVVFWEGKARNDGAHTAESPEKEDRLEVTDMDEGQRDQPHCNPDNSTLILDALGLNEDNTATAGVGDASIGCSTLLDTFEGLSHSDIITLTLEEVKVDTDGTPVESSQGSTANAPAAIGPEGSSVLGNGSRNAGPPSPTIFRGRSSFKTREKTTVQTDDGIVLPSVVMPPVAAESTPANAAGCNTATSTSNSPCLQNFLLNRHPSILNTFRPPNVSTPRPRCSLKKEDNEALPAKPAQLFGGFKAKNDVSEPVKTNHLSRHQSSQLRSGGVDSPFLKPRVSPQKPPVPTTLPAGTTELLKKSSKKVQDLTSTHQQPLNDVQALRLKLMKKLKAKKKKLAKLNQILGKEGEPLPKPDSTELCSPYTVSSTTSACSSPTYDQFFADLLSPATTASNLSPDSTGLLELIASSQSGHVAQGSLPENHVPLDSGPVNPVAPGPHLNVPSSNNEDFLEQFMSGSDFQQTSVESTDLSALDLFFDH</sequence>
<dbReference type="GO" id="GO:0015030">
    <property type="term" value="C:Cajal body"/>
    <property type="evidence" value="ECO:0007669"/>
    <property type="project" value="TreeGrafter"/>
</dbReference>
<proteinExistence type="predicted"/>
<dbReference type="AlphaFoldDB" id="A0A6J2WXA6"/>
<dbReference type="InterPro" id="IPR028889">
    <property type="entry name" value="USP"/>
</dbReference>
<dbReference type="GeneID" id="115828976"/>
<feature type="domain" description="USP" evidence="2">
    <location>
        <begin position="238"/>
        <end position="514"/>
    </location>
</feature>
<gene>
    <name evidence="4" type="primary">uspl1</name>
</gene>
<dbReference type="PANTHER" id="PTHR15294">
    <property type="entry name" value="RETINOVIN-RELATED"/>
    <property type="match status" value="1"/>
</dbReference>
<evidence type="ECO:0000256" key="1">
    <source>
        <dbReference type="SAM" id="MobiDB-lite"/>
    </source>
</evidence>
<dbReference type="InterPro" id="IPR033505">
    <property type="entry name" value="USPL1"/>
</dbReference>
<reference evidence="4" key="1">
    <citation type="submission" date="2025-08" db="UniProtKB">
        <authorList>
            <consortium name="RefSeq"/>
        </authorList>
    </citation>
    <scope>IDENTIFICATION</scope>
</reference>
<organism evidence="3 4">
    <name type="scientific">Chanos chanos</name>
    <name type="common">Milkfish</name>
    <name type="synonym">Mugil chanos</name>
    <dbReference type="NCBI Taxonomy" id="29144"/>
    <lineage>
        <taxon>Eukaryota</taxon>
        <taxon>Metazoa</taxon>
        <taxon>Chordata</taxon>
        <taxon>Craniata</taxon>
        <taxon>Vertebrata</taxon>
        <taxon>Euteleostomi</taxon>
        <taxon>Actinopterygii</taxon>
        <taxon>Neopterygii</taxon>
        <taxon>Teleostei</taxon>
        <taxon>Ostariophysi</taxon>
        <taxon>Gonorynchiformes</taxon>
        <taxon>Chanidae</taxon>
        <taxon>Chanos</taxon>
    </lineage>
</organism>
<dbReference type="GO" id="GO:0032183">
    <property type="term" value="F:SUMO binding"/>
    <property type="evidence" value="ECO:0007669"/>
    <property type="project" value="InterPro"/>
</dbReference>
<feature type="compositionally biased region" description="Basic and acidic residues" evidence="1">
    <location>
        <begin position="517"/>
        <end position="545"/>
    </location>
</feature>
<evidence type="ECO:0000313" key="4">
    <source>
        <dbReference type="RefSeq" id="XP_030648945.1"/>
    </source>
</evidence>
<accession>A0A6J2WXA6</accession>
<dbReference type="CTD" id="10208"/>
<dbReference type="Proteomes" id="UP000504632">
    <property type="component" value="Chromosome 15"/>
</dbReference>
<protein>
    <submittedName>
        <fullName evidence="4">SUMO-specific isopeptidase USPL1</fullName>
    </submittedName>
</protein>
<dbReference type="PROSITE" id="PS50235">
    <property type="entry name" value="USP_3"/>
    <property type="match status" value="1"/>
</dbReference>
<dbReference type="GO" id="GO:0016926">
    <property type="term" value="P:protein desumoylation"/>
    <property type="evidence" value="ECO:0007669"/>
    <property type="project" value="TreeGrafter"/>
</dbReference>
<dbReference type="InterPro" id="IPR028890">
    <property type="entry name" value="Peptidase_C98"/>
</dbReference>
<evidence type="ECO:0000313" key="3">
    <source>
        <dbReference type="Proteomes" id="UP000504632"/>
    </source>
</evidence>
<feature type="compositionally biased region" description="Polar residues" evidence="1">
    <location>
        <begin position="610"/>
        <end position="619"/>
    </location>
</feature>
<dbReference type="RefSeq" id="XP_030648945.1">
    <property type="nucleotide sequence ID" value="XM_030793085.1"/>
</dbReference>
<dbReference type="InParanoid" id="A0A6J2WXA6"/>
<feature type="compositionally biased region" description="Low complexity" evidence="1">
    <location>
        <begin position="208"/>
        <end position="225"/>
    </location>
</feature>
<dbReference type="FunCoup" id="A0A6J2WXA6">
    <property type="interactions" value="928"/>
</dbReference>
<feature type="region of interest" description="Disordered" evidence="1">
    <location>
        <begin position="517"/>
        <end position="549"/>
    </location>
</feature>
<dbReference type="GO" id="GO:0030576">
    <property type="term" value="P:Cajal body organization"/>
    <property type="evidence" value="ECO:0007669"/>
    <property type="project" value="InterPro"/>
</dbReference>
<feature type="region of interest" description="Disordered" evidence="1">
    <location>
        <begin position="605"/>
        <end position="649"/>
    </location>
</feature>
<dbReference type="Pfam" id="PF15499">
    <property type="entry name" value="Peptidase_C98"/>
    <property type="match status" value="1"/>
</dbReference>
<dbReference type="OrthoDB" id="6160353at2759"/>
<feature type="region of interest" description="Disordered" evidence="1">
    <location>
        <begin position="121"/>
        <end position="148"/>
    </location>
</feature>
<feature type="region of interest" description="Disordered" evidence="1">
    <location>
        <begin position="758"/>
        <end position="800"/>
    </location>
</feature>